<dbReference type="Proteomes" id="UP000222542">
    <property type="component" value="Unassembled WGS sequence"/>
</dbReference>
<reference evidence="2 3" key="2">
    <citation type="journal article" date="2017" name="Genome Biol.">
        <title>New reference genome sequences of hot pepper reveal the massive evolution of plant disease-resistance genes by retroduplication.</title>
        <authorList>
            <person name="Kim S."/>
            <person name="Park J."/>
            <person name="Yeom S.I."/>
            <person name="Kim Y.M."/>
            <person name="Seo E."/>
            <person name="Kim K.T."/>
            <person name="Kim M.S."/>
            <person name="Lee J.M."/>
            <person name="Cheong K."/>
            <person name="Shin H.S."/>
            <person name="Kim S.B."/>
            <person name="Han K."/>
            <person name="Lee J."/>
            <person name="Park M."/>
            <person name="Lee H.A."/>
            <person name="Lee H.Y."/>
            <person name="Lee Y."/>
            <person name="Oh S."/>
            <person name="Lee J.H."/>
            <person name="Choi E."/>
            <person name="Choi E."/>
            <person name="Lee S.E."/>
            <person name="Jeon J."/>
            <person name="Kim H."/>
            <person name="Choi G."/>
            <person name="Song H."/>
            <person name="Lee J."/>
            <person name="Lee S.C."/>
            <person name="Kwon J.K."/>
            <person name="Lee H.Y."/>
            <person name="Koo N."/>
            <person name="Hong Y."/>
            <person name="Kim R.W."/>
            <person name="Kang W.H."/>
            <person name="Huh J.H."/>
            <person name="Kang B.C."/>
            <person name="Yang T.J."/>
            <person name="Lee Y.H."/>
            <person name="Bennetzen J.L."/>
            <person name="Choi D."/>
        </authorList>
    </citation>
    <scope>NUCLEOTIDE SEQUENCE [LARGE SCALE GENOMIC DNA]</scope>
    <source>
        <strain evidence="3">cv. CM334</strain>
    </source>
</reference>
<feature type="compositionally biased region" description="Polar residues" evidence="1">
    <location>
        <begin position="59"/>
        <end position="76"/>
    </location>
</feature>
<keyword evidence="3" id="KW-1185">Reference proteome</keyword>
<gene>
    <name evidence="2" type="ORF">T459_26481</name>
</gene>
<evidence type="ECO:0000256" key="1">
    <source>
        <dbReference type="SAM" id="MobiDB-lite"/>
    </source>
</evidence>
<dbReference type="AlphaFoldDB" id="A0A2G2YNP8"/>
<name>A0A2G2YNP8_CAPAN</name>
<proteinExistence type="predicted"/>
<feature type="compositionally biased region" description="Basic and acidic residues" evidence="1">
    <location>
        <begin position="17"/>
        <end position="56"/>
    </location>
</feature>
<protein>
    <submittedName>
        <fullName evidence="2">Uncharacterized protein</fullName>
    </submittedName>
</protein>
<reference evidence="2 3" key="1">
    <citation type="journal article" date="2014" name="Nat. Genet.">
        <title>Genome sequence of the hot pepper provides insights into the evolution of pungency in Capsicum species.</title>
        <authorList>
            <person name="Kim S."/>
            <person name="Park M."/>
            <person name="Yeom S.I."/>
            <person name="Kim Y.M."/>
            <person name="Lee J.M."/>
            <person name="Lee H.A."/>
            <person name="Seo E."/>
            <person name="Choi J."/>
            <person name="Cheong K."/>
            <person name="Kim K.T."/>
            <person name="Jung K."/>
            <person name="Lee G.W."/>
            <person name="Oh S.K."/>
            <person name="Bae C."/>
            <person name="Kim S.B."/>
            <person name="Lee H.Y."/>
            <person name="Kim S.Y."/>
            <person name="Kim M.S."/>
            <person name="Kang B.C."/>
            <person name="Jo Y.D."/>
            <person name="Yang H.B."/>
            <person name="Jeong H.J."/>
            <person name="Kang W.H."/>
            <person name="Kwon J.K."/>
            <person name="Shin C."/>
            <person name="Lim J.Y."/>
            <person name="Park J.H."/>
            <person name="Huh J.H."/>
            <person name="Kim J.S."/>
            <person name="Kim B.D."/>
            <person name="Cohen O."/>
            <person name="Paran I."/>
            <person name="Suh M.C."/>
            <person name="Lee S.B."/>
            <person name="Kim Y.K."/>
            <person name="Shin Y."/>
            <person name="Noh S.J."/>
            <person name="Park J."/>
            <person name="Seo Y.S."/>
            <person name="Kwon S.Y."/>
            <person name="Kim H.A."/>
            <person name="Park J.M."/>
            <person name="Kim H.J."/>
            <person name="Choi S.B."/>
            <person name="Bosland P.W."/>
            <person name="Reeves G."/>
            <person name="Jo S.H."/>
            <person name="Lee B.W."/>
            <person name="Cho H.T."/>
            <person name="Choi H.S."/>
            <person name="Lee M.S."/>
            <person name="Yu Y."/>
            <person name="Do Choi Y."/>
            <person name="Park B.S."/>
            <person name="van Deynze A."/>
            <person name="Ashrafi H."/>
            <person name="Hill T."/>
            <person name="Kim W.T."/>
            <person name="Pai H.S."/>
            <person name="Ahn H.K."/>
            <person name="Yeam I."/>
            <person name="Giovannoni J.J."/>
            <person name="Rose J.K."/>
            <person name="Sorensen I."/>
            <person name="Lee S.J."/>
            <person name="Kim R.W."/>
            <person name="Choi I.Y."/>
            <person name="Choi B.S."/>
            <person name="Lim J.S."/>
            <person name="Lee Y.H."/>
            <person name="Choi D."/>
        </authorList>
    </citation>
    <scope>NUCLEOTIDE SEQUENCE [LARGE SCALE GENOMIC DNA]</scope>
    <source>
        <strain evidence="3">cv. CM334</strain>
    </source>
</reference>
<feature type="region of interest" description="Disordered" evidence="1">
    <location>
        <begin position="1"/>
        <end position="86"/>
    </location>
</feature>
<accession>A0A2G2YNP8</accession>
<sequence>MDEEEKQEGSDPQLSEMKARLDKLEDTLKENVVESKKQSGDVADKPIDNGVEKEPATTKPGTPNIQEKTTPSSEGKTQAKAALPDRNHIKKMKVPPMTQTNEISRIYYFMIVELSEGEPWSSW</sequence>
<organism evidence="2 3">
    <name type="scientific">Capsicum annuum</name>
    <name type="common">Capsicum pepper</name>
    <dbReference type="NCBI Taxonomy" id="4072"/>
    <lineage>
        <taxon>Eukaryota</taxon>
        <taxon>Viridiplantae</taxon>
        <taxon>Streptophyta</taxon>
        <taxon>Embryophyta</taxon>
        <taxon>Tracheophyta</taxon>
        <taxon>Spermatophyta</taxon>
        <taxon>Magnoliopsida</taxon>
        <taxon>eudicotyledons</taxon>
        <taxon>Gunneridae</taxon>
        <taxon>Pentapetalae</taxon>
        <taxon>asterids</taxon>
        <taxon>lamiids</taxon>
        <taxon>Solanales</taxon>
        <taxon>Solanaceae</taxon>
        <taxon>Solanoideae</taxon>
        <taxon>Capsiceae</taxon>
        <taxon>Capsicum</taxon>
    </lineage>
</organism>
<comment type="caution">
    <text evidence="2">The sequence shown here is derived from an EMBL/GenBank/DDBJ whole genome shotgun (WGS) entry which is preliminary data.</text>
</comment>
<dbReference type="EMBL" id="AYRZ02000010">
    <property type="protein sequence ID" value="PHT71377.1"/>
    <property type="molecule type" value="Genomic_DNA"/>
</dbReference>
<dbReference type="Gramene" id="PHT71377">
    <property type="protein sequence ID" value="PHT71377"/>
    <property type="gene ID" value="T459_26481"/>
</dbReference>
<evidence type="ECO:0000313" key="3">
    <source>
        <dbReference type="Proteomes" id="UP000222542"/>
    </source>
</evidence>
<evidence type="ECO:0000313" key="2">
    <source>
        <dbReference type="EMBL" id="PHT71377.1"/>
    </source>
</evidence>